<evidence type="ECO:0000256" key="7">
    <source>
        <dbReference type="ARBA" id="ARBA00022448"/>
    </source>
</evidence>
<dbReference type="CDD" id="cd03470">
    <property type="entry name" value="Rieske_cytochrome_bc1"/>
    <property type="match status" value="1"/>
</dbReference>
<dbReference type="InterPro" id="IPR019470">
    <property type="entry name" value="Ubiq_cytC_Rdtase_Fe-S_su_TAT"/>
</dbReference>
<evidence type="ECO:0000256" key="6">
    <source>
        <dbReference type="ARBA" id="ARBA00019816"/>
    </source>
</evidence>
<dbReference type="GO" id="GO:0051537">
    <property type="term" value="F:2 iron, 2 sulfur cluster binding"/>
    <property type="evidence" value="ECO:0007669"/>
    <property type="project" value="UniProtKB-KW"/>
</dbReference>
<dbReference type="PANTHER" id="PTHR10134">
    <property type="entry name" value="CYTOCHROME B-C1 COMPLEX SUBUNIT RIESKE, MITOCHONDRIAL"/>
    <property type="match status" value="1"/>
</dbReference>
<evidence type="ECO:0000256" key="16">
    <source>
        <dbReference type="ARBA" id="ARBA00023014"/>
    </source>
</evidence>
<protein>
    <recommendedName>
        <fullName evidence="6 20">Ubiquinol-cytochrome c reductase iron-sulfur subunit</fullName>
        <ecNumber evidence="5 20">7.1.1.8</ecNumber>
    </recommendedName>
</protein>
<comment type="cofactor">
    <cofactor evidence="20">
        <name>[2Fe-2S] cluster</name>
        <dbReference type="ChEBI" id="CHEBI:190135"/>
    </cofactor>
    <text evidence="20">Binds 1 [2Fe-2S] cluster per subunit.</text>
</comment>
<keyword evidence="17 20" id="KW-0472">Membrane</keyword>
<evidence type="ECO:0000256" key="18">
    <source>
        <dbReference type="ARBA" id="ARBA00023157"/>
    </source>
</evidence>
<dbReference type="InterPro" id="IPR036922">
    <property type="entry name" value="Rieske_2Fe-2S_sf"/>
</dbReference>
<reference evidence="23 24" key="1">
    <citation type="submission" date="2016-10" db="EMBL/GenBank/DDBJ databases">
        <authorList>
            <person name="de Groot N.N."/>
        </authorList>
    </citation>
    <scope>NUCLEOTIDE SEQUENCE [LARGE SCALE GENOMIC DNA]</scope>
    <source>
        <strain evidence="23 24">DSM 26515</strain>
    </source>
</reference>
<evidence type="ECO:0000256" key="11">
    <source>
        <dbReference type="ARBA" id="ARBA00022723"/>
    </source>
</evidence>
<evidence type="ECO:0000256" key="2">
    <source>
        <dbReference type="ARBA" id="ARBA00004162"/>
    </source>
</evidence>
<dbReference type="Gene3D" id="1.20.5.510">
    <property type="entry name" value="Single helix bin"/>
    <property type="match status" value="1"/>
</dbReference>
<dbReference type="InterPro" id="IPR005805">
    <property type="entry name" value="Rieske_Fe-S_prot_C"/>
</dbReference>
<dbReference type="SUPFAM" id="SSF50022">
    <property type="entry name" value="ISP domain"/>
    <property type="match status" value="1"/>
</dbReference>
<dbReference type="GO" id="GO:0046872">
    <property type="term" value="F:metal ion binding"/>
    <property type="evidence" value="ECO:0007669"/>
    <property type="project" value="UniProtKB-KW"/>
</dbReference>
<dbReference type="GO" id="GO:0008121">
    <property type="term" value="F:quinol-cytochrome-c reductase activity"/>
    <property type="evidence" value="ECO:0007669"/>
    <property type="project" value="UniProtKB-EC"/>
</dbReference>
<dbReference type="PROSITE" id="PS51318">
    <property type="entry name" value="TAT"/>
    <property type="match status" value="1"/>
</dbReference>
<comment type="catalytic activity">
    <reaction evidence="19 20">
        <text>a quinol + 2 Fe(III)-[cytochrome c](out) = a quinone + 2 Fe(II)-[cytochrome c](out) + 2 H(+)(out)</text>
        <dbReference type="Rhea" id="RHEA:11484"/>
        <dbReference type="Rhea" id="RHEA-COMP:10350"/>
        <dbReference type="Rhea" id="RHEA-COMP:14399"/>
        <dbReference type="ChEBI" id="CHEBI:15378"/>
        <dbReference type="ChEBI" id="CHEBI:24646"/>
        <dbReference type="ChEBI" id="CHEBI:29033"/>
        <dbReference type="ChEBI" id="CHEBI:29034"/>
        <dbReference type="ChEBI" id="CHEBI:132124"/>
        <dbReference type="EC" id="7.1.1.8"/>
    </reaction>
</comment>
<keyword evidence="10" id="KW-0001">2Fe-2S</keyword>
<keyword evidence="9 20" id="KW-0812">Transmembrane</keyword>
<evidence type="ECO:0000256" key="19">
    <source>
        <dbReference type="ARBA" id="ARBA00029351"/>
    </source>
</evidence>
<name>A0A1H6Y4F3_9GAMM</name>
<dbReference type="PROSITE" id="PS51296">
    <property type="entry name" value="RIESKE"/>
    <property type="match status" value="1"/>
</dbReference>
<keyword evidence="15" id="KW-0408">Iron</keyword>
<dbReference type="EMBL" id="FNYC01000006">
    <property type="protein sequence ID" value="SEJ31675.1"/>
    <property type="molecule type" value="Genomic_DNA"/>
</dbReference>
<accession>A0A1H6Y4F3</accession>
<evidence type="ECO:0000256" key="13">
    <source>
        <dbReference type="ARBA" id="ARBA00022982"/>
    </source>
</evidence>
<dbReference type="OrthoDB" id="9767869at2"/>
<dbReference type="Proteomes" id="UP000199420">
    <property type="component" value="Unassembled WGS sequence"/>
</dbReference>
<dbReference type="InterPro" id="IPR017941">
    <property type="entry name" value="Rieske_2Fe-2S"/>
</dbReference>
<feature type="domain" description="Rieske" evidence="22">
    <location>
        <begin position="84"/>
        <end position="189"/>
    </location>
</feature>
<comment type="subcellular location">
    <subcellularLocation>
        <location evidence="2">Cell membrane</location>
        <topology evidence="2">Single-pass membrane protein</topology>
    </subcellularLocation>
</comment>
<keyword evidence="24" id="KW-1185">Reference proteome</keyword>
<keyword evidence="8" id="KW-1003">Cell membrane</keyword>
<evidence type="ECO:0000256" key="21">
    <source>
        <dbReference type="RuleBase" id="RU004497"/>
    </source>
</evidence>
<comment type="subunit">
    <text evidence="4 21">The main subunits of complex b-c1 are: cytochrome b, cytochrome c1 and the Rieske protein.</text>
</comment>
<evidence type="ECO:0000256" key="12">
    <source>
        <dbReference type="ARBA" id="ARBA00022967"/>
    </source>
</evidence>
<feature type="transmembrane region" description="Helical" evidence="20">
    <location>
        <begin position="13"/>
        <end position="34"/>
    </location>
</feature>
<sequence length="198" mass="21654">MANEVVDHGRRRFLTATTSVVGAVGVVAAAVPFIKSWEPSARAKAAGAPVTADISKIEMGQKVDYAWRGLPVFVVRRTKEQLAVLPSLAPRLVDPDSTVDQQPDYIKGPDRAIKPEWLVVIGICTHLGCVPEFFPQIKPEPFDPNWKGGFFCPCHKSRYDLSGRVFSGVPAPKNLQVPPYHFADDTHIQIGVDPKEAG</sequence>
<evidence type="ECO:0000256" key="10">
    <source>
        <dbReference type="ARBA" id="ARBA00022714"/>
    </source>
</evidence>
<dbReference type="NCBIfam" id="TIGR01416">
    <property type="entry name" value="Rieske_proteo"/>
    <property type="match status" value="1"/>
</dbReference>
<evidence type="ECO:0000256" key="17">
    <source>
        <dbReference type="ARBA" id="ARBA00023136"/>
    </source>
</evidence>
<keyword evidence="18" id="KW-1015">Disulfide bond</keyword>
<dbReference type="Pfam" id="PF10399">
    <property type="entry name" value="UCR_Fe-S_N"/>
    <property type="match status" value="1"/>
</dbReference>
<keyword evidence="7 20" id="KW-0813">Transport</keyword>
<dbReference type="InterPro" id="IPR006317">
    <property type="entry name" value="Ubiquinol_cyt_c_Rdtase_Fe-S-su"/>
</dbReference>
<evidence type="ECO:0000256" key="5">
    <source>
        <dbReference type="ARBA" id="ARBA00012951"/>
    </source>
</evidence>
<comment type="similarity">
    <text evidence="3">Belongs to the Rieske iron-sulfur protein family.</text>
</comment>
<dbReference type="GO" id="GO:0005886">
    <property type="term" value="C:plasma membrane"/>
    <property type="evidence" value="ECO:0007669"/>
    <property type="project" value="UniProtKB-SubCell"/>
</dbReference>
<evidence type="ECO:0000256" key="8">
    <source>
        <dbReference type="ARBA" id="ARBA00022475"/>
    </source>
</evidence>
<keyword evidence="14 20" id="KW-1133">Transmembrane helix</keyword>
<keyword evidence="13 20" id="KW-0249">Electron transport</keyword>
<keyword evidence="12" id="KW-1278">Translocase</keyword>
<keyword evidence="11" id="KW-0479">Metal-binding</keyword>
<evidence type="ECO:0000256" key="1">
    <source>
        <dbReference type="ARBA" id="ARBA00002444"/>
    </source>
</evidence>
<dbReference type="Gene3D" id="2.102.10.10">
    <property type="entry name" value="Rieske [2Fe-2S] iron-sulphur domain"/>
    <property type="match status" value="1"/>
</dbReference>
<comment type="function">
    <text evidence="1">Component of the ubiquinol-cytochrome c reductase complex (complex III or cytochrome b-c1 complex), which is a respiratory chain that generates an electrochemical potential coupled to ATP synthesis.</text>
</comment>
<organism evidence="23 24">
    <name type="scientific">Frateuria terrea</name>
    <dbReference type="NCBI Taxonomy" id="529704"/>
    <lineage>
        <taxon>Bacteria</taxon>
        <taxon>Pseudomonadati</taxon>
        <taxon>Pseudomonadota</taxon>
        <taxon>Gammaproteobacteria</taxon>
        <taxon>Lysobacterales</taxon>
        <taxon>Rhodanobacteraceae</taxon>
        <taxon>Frateuria</taxon>
    </lineage>
</organism>
<dbReference type="PRINTS" id="PR00162">
    <property type="entry name" value="RIESKE"/>
</dbReference>
<evidence type="ECO:0000256" key="3">
    <source>
        <dbReference type="ARBA" id="ARBA00010651"/>
    </source>
</evidence>
<comment type="miscellaneous">
    <text evidence="20">The Rieske protein is a high potential 2Fe-2S protein.</text>
</comment>
<evidence type="ECO:0000256" key="20">
    <source>
        <dbReference type="RuleBase" id="RU004494"/>
    </source>
</evidence>
<dbReference type="InterPro" id="IPR006311">
    <property type="entry name" value="TAT_signal"/>
</dbReference>
<dbReference type="EC" id="7.1.1.8" evidence="5 20"/>
<evidence type="ECO:0000259" key="22">
    <source>
        <dbReference type="PROSITE" id="PS51296"/>
    </source>
</evidence>
<dbReference type="STRING" id="529704.SAMN02927913_2474"/>
<evidence type="ECO:0000256" key="9">
    <source>
        <dbReference type="ARBA" id="ARBA00022692"/>
    </source>
</evidence>
<proteinExistence type="inferred from homology"/>
<dbReference type="RefSeq" id="WP_091337327.1">
    <property type="nucleotide sequence ID" value="NZ_FNYC01000006.1"/>
</dbReference>
<evidence type="ECO:0000313" key="24">
    <source>
        <dbReference type="Proteomes" id="UP000199420"/>
    </source>
</evidence>
<gene>
    <name evidence="23" type="ORF">SAMN04487997_2967</name>
</gene>
<evidence type="ECO:0000256" key="14">
    <source>
        <dbReference type="ARBA" id="ARBA00022989"/>
    </source>
</evidence>
<dbReference type="InterPro" id="IPR014349">
    <property type="entry name" value="Rieske_Fe-S_prot"/>
</dbReference>
<dbReference type="Pfam" id="PF00355">
    <property type="entry name" value="Rieske"/>
    <property type="match status" value="1"/>
</dbReference>
<evidence type="ECO:0000256" key="4">
    <source>
        <dbReference type="ARBA" id="ARBA00011649"/>
    </source>
</evidence>
<evidence type="ECO:0000256" key="15">
    <source>
        <dbReference type="ARBA" id="ARBA00023004"/>
    </source>
</evidence>
<evidence type="ECO:0000313" key="23">
    <source>
        <dbReference type="EMBL" id="SEJ31675.1"/>
    </source>
</evidence>
<keyword evidence="16" id="KW-0411">Iron-sulfur</keyword>
<dbReference type="AlphaFoldDB" id="A0A1H6Y4F3"/>